<feature type="region of interest" description="Disordered" evidence="1">
    <location>
        <begin position="1"/>
        <end position="20"/>
    </location>
</feature>
<dbReference type="Proteomes" id="UP001218218">
    <property type="component" value="Unassembled WGS sequence"/>
</dbReference>
<dbReference type="EMBL" id="JARIHO010000164">
    <property type="protein sequence ID" value="KAJ7300502.1"/>
    <property type="molecule type" value="Genomic_DNA"/>
</dbReference>
<protein>
    <recommendedName>
        <fullName evidence="4">CxC1-like cysteine cluster associated with KDZ transposases domain-containing protein</fullName>
    </recommendedName>
</protein>
<dbReference type="PANTHER" id="PTHR33096">
    <property type="entry name" value="CXC2 DOMAIN-CONTAINING PROTEIN"/>
    <property type="match status" value="1"/>
</dbReference>
<accession>A0AAD7E6F3</accession>
<feature type="compositionally biased region" description="Low complexity" evidence="1">
    <location>
        <begin position="360"/>
        <end position="370"/>
    </location>
</feature>
<gene>
    <name evidence="2" type="ORF">DFH08DRAFT_979593</name>
</gene>
<dbReference type="AlphaFoldDB" id="A0AAD7E6F3"/>
<name>A0AAD7E6F3_9AGAR</name>
<evidence type="ECO:0008006" key="4">
    <source>
        <dbReference type="Google" id="ProtNLM"/>
    </source>
</evidence>
<evidence type="ECO:0000313" key="3">
    <source>
        <dbReference type="Proteomes" id="UP001218218"/>
    </source>
</evidence>
<dbReference type="PANTHER" id="PTHR33096:SF1">
    <property type="entry name" value="CXC1-LIKE CYSTEINE CLUSTER ASSOCIATED WITH KDZ TRANSPOSASES DOMAIN-CONTAINING PROTEIN"/>
    <property type="match status" value="1"/>
</dbReference>
<dbReference type="InterPro" id="IPR040521">
    <property type="entry name" value="KDZ"/>
</dbReference>
<organism evidence="2 3">
    <name type="scientific">Mycena albidolilacea</name>
    <dbReference type="NCBI Taxonomy" id="1033008"/>
    <lineage>
        <taxon>Eukaryota</taxon>
        <taxon>Fungi</taxon>
        <taxon>Dikarya</taxon>
        <taxon>Basidiomycota</taxon>
        <taxon>Agaricomycotina</taxon>
        <taxon>Agaricomycetes</taxon>
        <taxon>Agaricomycetidae</taxon>
        <taxon>Agaricales</taxon>
        <taxon>Marasmiineae</taxon>
        <taxon>Mycenaceae</taxon>
        <taxon>Mycena</taxon>
    </lineage>
</organism>
<feature type="region of interest" description="Disordered" evidence="1">
    <location>
        <begin position="354"/>
        <end position="407"/>
    </location>
</feature>
<sequence length="1029" mass="116853">MAKGLSNGSKVRYGRGPHKNRTVLLNKTSTQQAASQRKINRQFQALTALQRQEDVDMEDVALHPSDYINLEDNDMDNDTWDSPTDRTSSHIAEETFLQSRAGGEAIFHQMLDGLRPGRGDPRVRNSRLQTQIDAWAVQLPLLVDAYLEYRYEGPAPVDKNMSWVLEIISLSEKGLKTFSHPPGTSRANAALIKHGYIGASPEQPVLAFPLHLFEVYRQQHRVCPRYSMEALARTLQHLHLVPCRSYLSEQLSSAYDAYLAIMREVDARVDAAMGRTGDWHSQNVCPPCFYKTDGEPHLKYKFLGTMDGNNSLKLVDTPFRPRLRPDNRQSTSPRWITPEQVDVYKDEVAIAQAKRRKKTTVTPGTAATAAPLPPPTTTIPTTSATPTTAVGGSPSLPPMTENTASDDEDDDIAWLNINELEPAEVAELEECINTCVERWRAAAPEARKKMFAFFAVSGIFLLVCRHGHVLAMCDMIRSGELMKYPLAIVRRLLDTYGADIGLGYDIICAFFGTLRRSSLGARVTALRMRGVVPSFHGHAHNRECQLGWHPLYVEGMGTEDFEECERTFALSNNLAAVTRLASPFHRHQQIEEHFNFHDLDKHASSGRFIFQNYRQALEKLDTNAQQLSVLENRTKTSAQDYEDFLLAERAYFESRKKEPEQVSVTSDYMDLLQKLQDAVQESAAAKKTYDQLDHYIVNLGWQRAEIALCRRRYQTTHNRVLGVEEAVVLFEEEHAIEDRWTPDSRQYKDALVMLGERKYRRALDRLELLVVKRLFELTKLGMSNIGYKMREKLSKALRTRADAIRTALDQYNAAAAQLNPPRERLTWLSVIDTVSLAEFDLLRDTRTDIRSVAWANPVNREAMVLYFGIKRAKEEVLRLNVEMFRLITFMADDHVDLIRAIRTHIIVNPHLAHELSQRWTHRDRIHASIAAHLRKTSRLRGFSGSIFPGLRTGRDPILNETVPLPNWAAQELGIMQQVFEVEEPPQAQPRIVMSTQESDDEDGWAAGTSGAEDLVVTLMERLNTLDTDE</sequence>
<reference evidence="2" key="1">
    <citation type="submission" date="2023-03" db="EMBL/GenBank/DDBJ databases">
        <title>Massive genome expansion in bonnet fungi (Mycena s.s.) driven by repeated elements and novel gene families across ecological guilds.</title>
        <authorList>
            <consortium name="Lawrence Berkeley National Laboratory"/>
            <person name="Harder C.B."/>
            <person name="Miyauchi S."/>
            <person name="Viragh M."/>
            <person name="Kuo A."/>
            <person name="Thoen E."/>
            <person name="Andreopoulos B."/>
            <person name="Lu D."/>
            <person name="Skrede I."/>
            <person name="Drula E."/>
            <person name="Henrissat B."/>
            <person name="Morin E."/>
            <person name="Kohler A."/>
            <person name="Barry K."/>
            <person name="LaButti K."/>
            <person name="Morin E."/>
            <person name="Salamov A."/>
            <person name="Lipzen A."/>
            <person name="Mereny Z."/>
            <person name="Hegedus B."/>
            <person name="Baldrian P."/>
            <person name="Stursova M."/>
            <person name="Weitz H."/>
            <person name="Taylor A."/>
            <person name="Grigoriev I.V."/>
            <person name="Nagy L.G."/>
            <person name="Martin F."/>
            <person name="Kauserud H."/>
        </authorList>
    </citation>
    <scope>NUCLEOTIDE SEQUENCE</scope>
    <source>
        <strain evidence="2">CBHHK002</strain>
    </source>
</reference>
<evidence type="ECO:0000313" key="2">
    <source>
        <dbReference type="EMBL" id="KAJ7300502.1"/>
    </source>
</evidence>
<evidence type="ECO:0000256" key="1">
    <source>
        <dbReference type="SAM" id="MobiDB-lite"/>
    </source>
</evidence>
<proteinExistence type="predicted"/>
<dbReference type="Pfam" id="PF18758">
    <property type="entry name" value="KDZ"/>
    <property type="match status" value="1"/>
</dbReference>
<keyword evidence="3" id="KW-1185">Reference proteome</keyword>
<feature type="compositionally biased region" description="Low complexity" evidence="1">
    <location>
        <begin position="378"/>
        <end position="389"/>
    </location>
</feature>
<comment type="caution">
    <text evidence="2">The sequence shown here is derived from an EMBL/GenBank/DDBJ whole genome shotgun (WGS) entry which is preliminary data.</text>
</comment>